<sequence length="257" mass="27520">MLPEWGRSIFDVIHASDDSPITESPQEDLRILDEEYDGAGNTSSPRPNFAVTPAGTPLTSAVSLPSPNPTSAPYFSLNSSEDSGGGDDVFDEEPSGDMIDFGSFIDIAAFGRLLGRTGMPVGPSRYGYTTERTRSTLNSTSSEIGFNTTIRSGIQDLLDRLRLAPAGSDAGTKIPHDWLAEELVDSGPAVAVELDDEGEEWPIAGHKPGSPMTTDEYRGSVTLEGFRIPSVTNLDGQLSGGRQAYRAYKRAKSNEAE</sequence>
<feature type="compositionally biased region" description="Polar residues" evidence="1">
    <location>
        <begin position="57"/>
        <end position="82"/>
    </location>
</feature>
<gene>
    <name evidence="2" type="ORF">V5799_023967</name>
</gene>
<reference evidence="2 3" key="1">
    <citation type="journal article" date="2023" name="Arcadia Sci">
        <title>De novo assembly of a long-read Amblyomma americanum tick genome.</title>
        <authorList>
            <person name="Chou S."/>
            <person name="Poskanzer K.E."/>
            <person name="Rollins M."/>
            <person name="Thuy-Boun P.S."/>
        </authorList>
    </citation>
    <scope>NUCLEOTIDE SEQUENCE [LARGE SCALE GENOMIC DNA]</scope>
    <source>
        <strain evidence="2">F_SG_1</strain>
        <tissue evidence="2">Salivary glands</tissue>
    </source>
</reference>
<keyword evidence="3" id="KW-1185">Reference proteome</keyword>
<dbReference type="Proteomes" id="UP001321473">
    <property type="component" value="Unassembled WGS sequence"/>
</dbReference>
<feature type="region of interest" description="Disordered" evidence="1">
    <location>
        <begin position="16"/>
        <end position="95"/>
    </location>
</feature>
<evidence type="ECO:0000313" key="2">
    <source>
        <dbReference type="EMBL" id="KAK8786257.1"/>
    </source>
</evidence>
<name>A0AAQ4FG07_AMBAM</name>
<dbReference type="EMBL" id="JARKHS020002854">
    <property type="protein sequence ID" value="KAK8786257.1"/>
    <property type="molecule type" value="Genomic_DNA"/>
</dbReference>
<evidence type="ECO:0000256" key="1">
    <source>
        <dbReference type="SAM" id="MobiDB-lite"/>
    </source>
</evidence>
<feature type="compositionally biased region" description="Acidic residues" evidence="1">
    <location>
        <begin position="84"/>
        <end position="95"/>
    </location>
</feature>
<comment type="caution">
    <text evidence="2">The sequence shown here is derived from an EMBL/GenBank/DDBJ whole genome shotgun (WGS) entry which is preliminary data.</text>
</comment>
<protein>
    <submittedName>
        <fullName evidence="2">Uncharacterized protein</fullName>
    </submittedName>
</protein>
<organism evidence="2 3">
    <name type="scientific">Amblyomma americanum</name>
    <name type="common">Lone star tick</name>
    <dbReference type="NCBI Taxonomy" id="6943"/>
    <lineage>
        <taxon>Eukaryota</taxon>
        <taxon>Metazoa</taxon>
        <taxon>Ecdysozoa</taxon>
        <taxon>Arthropoda</taxon>
        <taxon>Chelicerata</taxon>
        <taxon>Arachnida</taxon>
        <taxon>Acari</taxon>
        <taxon>Parasitiformes</taxon>
        <taxon>Ixodida</taxon>
        <taxon>Ixodoidea</taxon>
        <taxon>Ixodidae</taxon>
        <taxon>Amblyomminae</taxon>
        <taxon>Amblyomma</taxon>
    </lineage>
</organism>
<dbReference type="AlphaFoldDB" id="A0AAQ4FG07"/>
<accession>A0AAQ4FG07</accession>
<proteinExistence type="predicted"/>
<evidence type="ECO:0000313" key="3">
    <source>
        <dbReference type="Proteomes" id="UP001321473"/>
    </source>
</evidence>